<dbReference type="EMBL" id="JAPJDZ010000080">
    <property type="protein sequence ID" value="MDP5137950.1"/>
    <property type="molecule type" value="Genomic_DNA"/>
</dbReference>
<gene>
    <name evidence="3" type="ORF">ORJ04_18525</name>
</gene>
<dbReference type="InterPro" id="IPR011010">
    <property type="entry name" value="DNA_brk_join_enz"/>
</dbReference>
<reference evidence="3 4" key="1">
    <citation type="submission" date="2022-11" db="EMBL/GenBank/DDBJ databases">
        <title>Viruses from the air-sea interface of a natural surface slick.</title>
        <authorList>
            <person name="Rahlff J."/>
            <person name="Holmfeldt K."/>
        </authorList>
    </citation>
    <scope>NUCLEOTIDE SEQUENCE [LARGE SCALE GENOMIC DNA]</scope>
    <source>
        <strain evidence="3 4">SMS4</strain>
    </source>
</reference>
<proteinExistence type="predicted"/>
<dbReference type="SUPFAM" id="SSF56349">
    <property type="entry name" value="DNA breaking-rejoining enzymes"/>
    <property type="match status" value="1"/>
</dbReference>
<evidence type="ECO:0000313" key="4">
    <source>
        <dbReference type="Proteomes" id="UP001231109"/>
    </source>
</evidence>
<protein>
    <recommendedName>
        <fullName evidence="5">Tyr recombinase domain-containing protein</fullName>
    </recommendedName>
</protein>
<sequence>MEIRLFIKSLLADPGHPLINEILQHVTDEDAPAFLQLYKALLVLLQENMLADADKSVFEVGYLKRVVKQFSDEIQQQSWQRQILEAILRYAIHKHGMLPAKIPQLIKVQRDIPALAPVVLMHAVPAVALFNVLHADLADPAKLNSSKLELGRLVAVLFLIEGVPDLTTVANVLQSYELCYADSVQYLSPIKKDVADPRYIIQLYTALLFQLFRRSRGKNDETALTAQQPQAEVKFDRKSLLDYVTAYIGHVMGNRDYRLTSAQLINYRNIYWTSNYSPVEAKFYLQRCKSTVLPEPVFIRLLTDKCKVQYSADTDIKKGDWLDVAKRRLNLCDKANDAQYQSVKTQESLVKHLITQIKKPKDGEAKPGMHFNNVEDEPPLMINPKKPRETLIKLICHQLNSSEYEQIFYVYLFGSWLVDLLQRGGIKKKLLEYKTIRDYATAPLNAFMIVFADLHFLQLDEEELTEKLNEVAQLMTPTRRGSLYYLAVFIQNLDLVPDFLASSLDIRSESSAVNANIISVPQTERLLEHLSMAGDYTDAILLFCFGFYTGTRRSEAKFIRVSDFDLLERDGQIHISIKNVPTRVRGLKSRAGTRTVQLNAFWPQRWLALLAQKNQRARINGFTLTSRLFDGNVDELFAFISKLVRGYLHDDTFRYHNLRHSFVCWQYYRLLLQPRLTSKQVALPRCLAHNYFADSTCQAARQYLGLPVITRKLVYALSAIVGHSDPQITFGSYHHLRDLYSYLLVANCLNFEQKALSRLVSRATLDSKLANEYQAGAITYSHPYDEQTLRILPSKCLSDTRLLSCNDLPIHQNVNLPTLQQIEFALLFIGKLQSDDNTAVAIADNLVKIEGAWLGTLHDTCKVVRRDYPRRSKRLRLLPVIPMSKEQLRADKSISFAREVFQAMRSKAQRLIDSKKYSDEDIISVLETLKGLLIAQAWCIQFKQPDKLADFLAFSLALVPEGIKAVAVIYLPLNEQGEPIFDDTYSQWLAAFEKAGIKPGSYDIEVIDKNGYWFEKLKNSLVWLHFASPDIIQNRSIRVRAVMEFLHFLLVACKTRLQLNSVPTEFQSEKV</sequence>
<evidence type="ECO:0000313" key="3">
    <source>
        <dbReference type="EMBL" id="MDP5137950.1"/>
    </source>
</evidence>
<dbReference type="InterPro" id="IPR013762">
    <property type="entry name" value="Integrase-like_cat_sf"/>
</dbReference>
<evidence type="ECO:0000256" key="2">
    <source>
        <dbReference type="SAM" id="MobiDB-lite"/>
    </source>
</evidence>
<name>A0ABT9I3I5_9GAMM</name>
<evidence type="ECO:0000256" key="1">
    <source>
        <dbReference type="ARBA" id="ARBA00023172"/>
    </source>
</evidence>
<dbReference type="RefSeq" id="WP_305977143.1">
    <property type="nucleotide sequence ID" value="NZ_JAPJDZ010000080.1"/>
</dbReference>
<accession>A0ABT9I3I5</accession>
<dbReference type="Gene3D" id="1.10.443.10">
    <property type="entry name" value="Intergrase catalytic core"/>
    <property type="match status" value="1"/>
</dbReference>
<organism evidence="3 4">
    <name type="scientific">Rheinheimera baltica</name>
    <dbReference type="NCBI Taxonomy" id="67576"/>
    <lineage>
        <taxon>Bacteria</taxon>
        <taxon>Pseudomonadati</taxon>
        <taxon>Pseudomonadota</taxon>
        <taxon>Gammaproteobacteria</taxon>
        <taxon>Chromatiales</taxon>
        <taxon>Chromatiaceae</taxon>
        <taxon>Rheinheimera</taxon>
    </lineage>
</organism>
<evidence type="ECO:0008006" key="5">
    <source>
        <dbReference type="Google" id="ProtNLM"/>
    </source>
</evidence>
<feature type="region of interest" description="Disordered" evidence="2">
    <location>
        <begin position="361"/>
        <end position="380"/>
    </location>
</feature>
<comment type="caution">
    <text evidence="3">The sequence shown here is derived from an EMBL/GenBank/DDBJ whole genome shotgun (WGS) entry which is preliminary data.</text>
</comment>
<keyword evidence="1" id="KW-0233">DNA recombination</keyword>
<dbReference type="Proteomes" id="UP001231109">
    <property type="component" value="Unassembled WGS sequence"/>
</dbReference>
<keyword evidence="4" id="KW-1185">Reference proteome</keyword>